<proteinExistence type="inferred from homology"/>
<comment type="catalytic activity">
    <reaction evidence="2">
        <text>4-amino-2-methyl-5-(phosphooxymethyl)pyrimidine + ATP = 4-amino-2-methyl-5-(diphosphooxymethyl)pyrimidine + ADP</text>
        <dbReference type="Rhea" id="RHEA:19893"/>
        <dbReference type="ChEBI" id="CHEBI:30616"/>
        <dbReference type="ChEBI" id="CHEBI:57841"/>
        <dbReference type="ChEBI" id="CHEBI:58354"/>
        <dbReference type="ChEBI" id="CHEBI:456216"/>
        <dbReference type="EC" id="2.7.4.7"/>
    </reaction>
</comment>
<evidence type="ECO:0000256" key="11">
    <source>
        <dbReference type="ARBA" id="ARBA00022840"/>
    </source>
</evidence>
<comment type="similarity">
    <text evidence="4">Belongs to the ThiD family.</text>
</comment>
<evidence type="ECO:0000256" key="2">
    <source>
        <dbReference type="ARBA" id="ARBA00000565"/>
    </source>
</evidence>
<dbReference type="EC" id="2.7.4.7" evidence="6"/>
<evidence type="ECO:0000256" key="10">
    <source>
        <dbReference type="ARBA" id="ARBA00022777"/>
    </source>
</evidence>
<dbReference type="EC" id="2.7.1.49" evidence="5"/>
<reference evidence="17 18" key="1">
    <citation type="submission" date="2016-10" db="EMBL/GenBank/DDBJ databases">
        <authorList>
            <person name="de Groot N.N."/>
        </authorList>
    </citation>
    <scope>NUCLEOTIDE SEQUENCE [LARGE SCALE GENOMIC DNA]</scope>
    <source>
        <strain evidence="17 18">ATCC 51327</strain>
    </source>
</reference>
<dbReference type="OrthoDB" id="9810880at2"/>
<dbReference type="GO" id="GO:0009228">
    <property type="term" value="P:thiamine biosynthetic process"/>
    <property type="evidence" value="ECO:0007669"/>
    <property type="project" value="UniProtKB-KW"/>
</dbReference>
<feature type="domain" description="Pyridoxamine kinase/Phosphomethylpyrimidine kinase" evidence="16">
    <location>
        <begin position="11"/>
        <end position="270"/>
    </location>
</feature>
<dbReference type="AlphaFoldDB" id="A0A1I4KWP1"/>
<dbReference type="InterPro" id="IPR004399">
    <property type="entry name" value="HMP/HMP-P_kinase_dom"/>
</dbReference>
<keyword evidence="18" id="KW-1185">Reference proteome</keyword>
<dbReference type="InterPro" id="IPR029056">
    <property type="entry name" value="Ribokinase-like"/>
</dbReference>
<evidence type="ECO:0000256" key="9">
    <source>
        <dbReference type="ARBA" id="ARBA00022741"/>
    </source>
</evidence>
<dbReference type="FunFam" id="3.40.1190.20:FF:000003">
    <property type="entry name" value="Phosphomethylpyrimidine kinase ThiD"/>
    <property type="match status" value="1"/>
</dbReference>
<dbReference type="GO" id="GO:0008902">
    <property type="term" value="F:hydroxymethylpyrimidine kinase activity"/>
    <property type="evidence" value="ECO:0007669"/>
    <property type="project" value="UniProtKB-EC"/>
</dbReference>
<comment type="pathway">
    <text evidence="13">Cofactor biosynthesis; thiamine diphosphate biosynthesis; 4-amino-2-methyl-5-diphosphomethylpyrimidine from 5-amino-1-(5-phospho-D-ribosyl)imidazole: step 2/3.</text>
</comment>
<name>A0A1I4KWP1_9FIRM</name>
<evidence type="ECO:0000256" key="4">
    <source>
        <dbReference type="ARBA" id="ARBA00009879"/>
    </source>
</evidence>
<dbReference type="GO" id="GO:0005829">
    <property type="term" value="C:cytosol"/>
    <property type="evidence" value="ECO:0007669"/>
    <property type="project" value="TreeGrafter"/>
</dbReference>
<dbReference type="GO" id="GO:0008972">
    <property type="term" value="F:phosphomethylpyrimidine kinase activity"/>
    <property type="evidence" value="ECO:0007669"/>
    <property type="project" value="UniProtKB-EC"/>
</dbReference>
<evidence type="ECO:0000313" key="18">
    <source>
        <dbReference type="Proteomes" id="UP000199006"/>
    </source>
</evidence>
<keyword evidence="12" id="KW-0784">Thiamine biosynthesis</keyword>
<evidence type="ECO:0000256" key="5">
    <source>
        <dbReference type="ARBA" id="ARBA00012135"/>
    </source>
</evidence>
<evidence type="ECO:0000313" key="17">
    <source>
        <dbReference type="EMBL" id="SFL82939.1"/>
    </source>
</evidence>
<comment type="pathway">
    <text evidence="3">Cofactor biosynthesis; thiamine diphosphate biosynthesis; 4-amino-2-methyl-5-diphosphomethylpyrimidine from 5-amino-1-(5-phospho-D-ribosyl)imidazole: step 3/3.</text>
</comment>
<dbReference type="PANTHER" id="PTHR20858">
    <property type="entry name" value="PHOSPHOMETHYLPYRIMIDINE KINASE"/>
    <property type="match status" value="1"/>
</dbReference>
<evidence type="ECO:0000259" key="16">
    <source>
        <dbReference type="Pfam" id="PF08543"/>
    </source>
</evidence>
<evidence type="ECO:0000256" key="13">
    <source>
        <dbReference type="ARBA" id="ARBA00037917"/>
    </source>
</evidence>
<keyword evidence="8" id="KW-0808">Transferase</keyword>
<evidence type="ECO:0000256" key="12">
    <source>
        <dbReference type="ARBA" id="ARBA00022977"/>
    </source>
</evidence>
<dbReference type="Proteomes" id="UP000199006">
    <property type="component" value="Unassembled WGS sequence"/>
</dbReference>
<keyword evidence="9" id="KW-0547">Nucleotide-binding</keyword>
<accession>A0A1I4KWP1</accession>
<dbReference type="Pfam" id="PF08543">
    <property type="entry name" value="Phos_pyr_kin"/>
    <property type="match status" value="1"/>
</dbReference>
<dbReference type="RefSeq" id="WP_089862197.1">
    <property type="nucleotide sequence ID" value="NZ_FOTI01000034.1"/>
</dbReference>
<comment type="catalytic activity">
    <reaction evidence="1">
        <text>4-amino-5-hydroxymethyl-2-methylpyrimidine + ATP = 4-amino-2-methyl-5-(phosphooxymethyl)pyrimidine + ADP + H(+)</text>
        <dbReference type="Rhea" id="RHEA:23096"/>
        <dbReference type="ChEBI" id="CHEBI:15378"/>
        <dbReference type="ChEBI" id="CHEBI:16892"/>
        <dbReference type="ChEBI" id="CHEBI:30616"/>
        <dbReference type="ChEBI" id="CHEBI:58354"/>
        <dbReference type="ChEBI" id="CHEBI:456216"/>
        <dbReference type="EC" id="2.7.1.49"/>
    </reaction>
</comment>
<dbReference type="CDD" id="cd01169">
    <property type="entry name" value="HMPP_kinase"/>
    <property type="match status" value="1"/>
</dbReference>
<dbReference type="EMBL" id="FOTI01000034">
    <property type="protein sequence ID" value="SFL82939.1"/>
    <property type="molecule type" value="Genomic_DNA"/>
</dbReference>
<dbReference type="STRING" id="29563.SAMN02983006_02142"/>
<dbReference type="PANTHER" id="PTHR20858:SF17">
    <property type="entry name" value="HYDROXYMETHYLPYRIMIDINE_PHOSPHOMETHYLPYRIMIDINE KINASE THI20-RELATED"/>
    <property type="match status" value="1"/>
</dbReference>
<evidence type="ECO:0000256" key="3">
    <source>
        <dbReference type="ARBA" id="ARBA00004769"/>
    </source>
</evidence>
<protein>
    <recommendedName>
        <fullName evidence="7">Hydroxymethylpyrimidine/phosphomethylpyrimidine kinase</fullName>
        <ecNumber evidence="5">2.7.1.49</ecNumber>
        <ecNumber evidence="6">2.7.4.7</ecNumber>
    </recommendedName>
    <alternativeName>
        <fullName evidence="14">Hydroxymethylpyrimidine kinase</fullName>
    </alternativeName>
    <alternativeName>
        <fullName evidence="15">Hydroxymethylpyrimidine phosphate kinase</fullName>
    </alternativeName>
</protein>
<dbReference type="Gene3D" id="3.40.1190.20">
    <property type="match status" value="1"/>
</dbReference>
<organism evidence="17 18">
    <name type="scientific">Halanaerobium salsuginis</name>
    <dbReference type="NCBI Taxonomy" id="29563"/>
    <lineage>
        <taxon>Bacteria</taxon>
        <taxon>Bacillati</taxon>
        <taxon>Bacillota</taxon>
        <taxon>Clostridia</taxon>
        <taxon>Halanaerobiales</taxon>
        <taxon>Halanaerobiaceae</taxon>
        <taxon>Halanaerobium</taxon>
    </lineage>
</organism>
<keyword evidence="10 17" id="KW-0418">Kinase</keyword>
<sequence>MQKVLTIAGSDSGGGAGIQADLKTMTVNQVYGAAILTAITAQNTLGVQGVKVLAPEVVNSQLESVLRDIDFAALKTGMLANARITALVADKVKKYNLKNLVVDPVMVATSGDLLLKENALDIYKRELFPQAEIITPNLTEAKILAGFEPTTVVPGEILAEKLINFGSKYVLIKGGHFEQSDQSTELAKNSTSKTFPAQAVDLLYDGCSIKRFTAPYLESAYNTHGTGCSLSAAIASYLARDYSVPAAVGAAKKFITGALKHSFKAGAGSRVLNHFWELEYDKVK</sequence>
<evidence type="ECO:0000256" key="14">
    <source>
        <dbReference type="ARBA" id="ARBA00042102"/>
    </source>
</evidence>
<dbReference type="InterPro" id="IPR013749">
    <property type="entry name" value="PM/HMP-P_kinase-1"/>
</dbReference>
<evidence type="ECO:0000256" key="7">
    <source>
        <dbReference type="ARBA" id="ARBA00019161"/>
    </source>
</evidence>
<dbReference type="NCBIfam" id="TIGR00097">
    <property type="entry name" value="HMP-P_kinase"/>
    <property type="match status" value="1"/>
</dbReference>
<dbReference type="GO" id="GO:0005524">
    <property type="term" value="F:ATP binding"/>
    <property type="evidence" value="ECO:0007669"/>
    <property type="project" value="UniProtKB-KW"/>
</dbReference>
<gene>
    <name evidence="17" type="ORF">SAMN02983006_02142</name>
</gene>
<evidence type="ECO:0000256" key="15">
    <source>
        <dbReference type="ARBA" id="ARBA00043176"/>
    </source>
</evidence>
<evidence type="ECO:0000256" key="1">
    <source>
        <dbReference type="ARBA" id="ARBA00000151"/>
    </source>
</evidence>
<dbReference type="SUPFAM" id="SSF53613">
    <property type="entry name" value="Ribokinase-like"/>
    <property type="match status" value="1"/>
</dbReference>
<evidence type="ECO:0000256" key="6">
    <source>
        <dbReference type="ARBA" id="ARBA00012963"/>
    </source>
</evidence>
<evidence type="ECO:0000256" key="8">
    <source>
        <dbReference type="ARBA" id="ARBA00022679"/>
    </source>
</evidence>
<keyword evidence="11" id="KW-0067">ATP-binding</keyword>